<dbReference type="AlphaFoldDB" id="G4TV13"/>
<sequence>MSNNEGYLASLEARKKQLLYDLGAKFDYSGRLDHLDPTIVQLYNETVEEIEKIRTNNRRITINDIPLELLLDILLQASTQEREIYMIDRVLELTLVCTKWTDLVLNTARFWVRTELLGLEDAEAKLALSLQLSRDLPLTLVYGSDLGFVRALSYLLSPHAHRVESIIREGNGDPQEATEEEKLLERLVIPGNLIEVSNRPRRNVPEESDLWISHILGPSINLLNLGDKLRRISLGVWSAQALVALIPLKNLMSVSIYIEGTQLARDEEELARKLGSIDSLPWLEVALYGLSLSLMTRLFHLLNGALVKLSILISSKHLGHVMKAMERMERLRELDIGLYNYETHSESIAIVDTDYKSLSLTSLTLSLSWDHIEISDLIASFCRHNPPLKRLEVHGQSEIPRWESDFRSLKHLRHLALVGADSPVTEVPDIETFTIGAPTGKFQYWHSASVLHLRCTITVLDDQPFALDSCSWPKVEALTIEEKYFQPDAQLDVRLNLANLRRCTLHLAHDFERRLALSVEGITPISLLRFRCAPPEEIRVPLVSLLRGRIIRRPSNYELSIQGNILLVLGRHFDRMRLCGYIGRSLREETDDNTEEVDLSGLPPYPSTAQGVLETWHERKAGLENMMAQHSYSGALCRTQLATLTKYTEIPSEDEETDLVPGQTTF</sequence>
<evidence type="ECO:0000259" key="1">
    <source>
        <dbReference type="PROSITE" id="PS50181"/>
    </source>
</evidence>
<comment type="caution">
    <text evidence="2">The sequence shown here is derived from an EMBL/GenBank/DDBJ whole genome shotgun (WGS) entry which is preliminary data.</text>
</comment>
<gene>
    <name evidence="2" type="ORF">PIIN_09140</name>
</gene>
<evidence type="ECO:0000313" key="3">
    <source>
        <dbReference type="Proteomes" id="UP000007148"/>
    </source>
</evidence>
<feature type="domain" description="F-box" evidence="1">
    <location>
        <begin position="59"/>
        <end position="114"/>
    </location>
</feature>
<organism evidence="2 3">
    <name type="scientific">Serendipita indica (strain DSM 11827)</name>
    <name type="common">Root endophyte fungus</name>
    <name type="synonym">Piriformospora indica</name>
    <dbReference type="NCBI Taxonomy" id="1109443"/>
    <lineage>
        <taxon>Eukaryota</taxon>
        <taxon>Fungi</taxon>
        <taxon>Dikarya</taxon>
        <taxon>Basidiomycota</taxon>
        <taxon>Agaricomycotina</taxon>
        <taxon>Agaricomycetes</taxon>
        <taxon>Sebacinales</taxon>
        <taxon>Serendipitaceae</taxon>
        <taxon>Serendipita</taxon>
    </lineage>
</organism>
<protein>
    <recommendedName>
        <fullName evidence="1">F-box domain-containing protein</fullName>
    </recommendedName>
</protein>
<evidence type="ECO:0000313" key="2">
    <source>
        <dbReference type="EMBL" id="CCA75156.1"/>
    </source>
</evidence>
<name>G4TV13_SERID</name>
<reference evidence="2 3" key="1">
    <citation type="journal article" date="2011" name="PLoS Pathog.">
        <title>Endophytic Life Strategies Decoded by Genome and Transcriptome Analyses of the Mutualistic Root Symbiont Piriformospora indica.</title>
        <authorList>
            <person name="Zuccaro A."/>
            <person name="Lahrmann U."/>
            <person name="Guldener U."/>
            <person name="Langen G."/>
            <person name="Pfiffi S."/>
            <person name="Biedenkopf D."/>
            <person name="Wong P."/>
            <person name="Samans B."/>
            <person name="Grimm C."/>
            <person name="Basiewicz M."/>
            <person name="Murat C."/>
            <person name="Martin F."/>
            <person name="Kogel K.H."/>
        </authorList>
    </citation>
    <scope>NUCLEOTIDE SEQUENCE [LARGE SCALE GENOMIC DNA]</scope>
    <source>
        <strain evidence="2 3">DSM 11827</strain>
    </source>
</reference>
<dbReference type="Gene3D" id="3.80.10.10">
    <property type="entry name" value="Ribonuclease Inhibitor"/>
    <property type="match status" value="1"/>
</dbReference>
<proteinExistence type="predicted"/>
<dbReference type="InterPro" id="IPR032675">
    <property type="entry name" value="LRR_dom_sf"/>
</dbReference>
<accession>G4TV13</accession>
<dbReference type="PROSITE" id="PS50181">
    <property type="entry name" value="FBOX"/>
    <property type="match status" value="1"/>
</dbReference>
<keyword evidence="3" id="KW-1185">Reference proteome</keyword>
<dbReference type="InParanoid" id="G4TV13"/>
<dbReference type="InterPro" id="IPR001810">
    <property type="entry name" value="F-box_dom"/>
</dbReference>
<dbReference type="HOGENOM" id="CLU_015287_1_0_1"/>
<dbReference type="OrthoDB" id="3316568at2759"/>
<dbReference type="EMBL" id="CAFZ01000405">
    <property type="protein sequence ID" value="CCA75156.1"/>
    <property type="molecule type" value="Genomic_DNA"/>
</dbReference>
<dbReference type="eggNOG" id="ENOG502T6JN">
    <property type="taxonomic scope" value="Eukaryota"/>
</dbReference>
<dbReference type="Proteomes" id="UP000007148">
    <property type="component" value="Unassembled WGS sequence"/>
</dbReference>